<keyword evidence="2" id="KW-1185">Reference proteome</keyword>
<dbReference type="InParanoid" id="A0A0D0ATW6"/>
<evidence type="ECO:0000313" key="2">
    <source>
        <dbReference type="Proteomes" id="UP000054485"/>
    </source>
</evidence>
<reference evidence="1 2" key="1">
    <citation type="submission" date="2014-04" db="EMBL/GenBank/DDBJ databases">
        <authorList>
            <consortium name="DOE Joint Genome Institute"/>
            <person name="Kuo A."/>
            <person name="Ruytinx J."/>
            <person name="Rineau F."/>
            <person name="Colpaert J."/>
            <person name="Kohler A."/>
            <person name="Nagy L.G."/>
            <person name="Floudas D."/>
            <person name="Copeland A."/>
            <person name="Barry K.W."/>
            <person name="Cichocki N."/>
            <person name="Veneault-Fourrey C."/>
            <person name="LaButti K."/>
            <person name="Lindquist E.A."/>
            <person name="Lipzen A."/>
            <person name="Lundell T."/>
            <person name="Morin E."/>
            <person name="Murat C."/>
            <person name="Sun H."/>
            <person name="Tunlid A."/>
            <person name="Henrissat B."/>
            <person name="Grigoriev I.V."/>
            <person name="Hibbett D.S."/>
            <person name="Martin F."/>
            <person name="Nordberg H.P."/>
            <person name="Cantor M.N."/>
            <person name="Hua S.X."/>
        </authorList>
    </citation>
    <scope>NUCLEOTIDE SEQUENCE [LARGE SCALE GENOMIC DNA]</scope>
    <source>
        <strain evidence="1 2">UH-Slu-Lm8-n1</strain>
    </source>
</reference>
<dbReference type="Proteomes" id="UP000054485">
    <property type="component" value="Unassembled WGS sequence"/>
</dbReference>
<organism evidence="1 2">
    <name type="scientific">Suillus luteus UH-Slu-Lm8-n1</name>
    <dbReference type="NCBI Taxonomy" id="930992"/>
    <lineage>
        <taxon>Eukaryota</taxon>
        <taxon>Fungi</taxon>
        <taxon>Dikarya</taxon>
        <taxon>Basidiomycota</taxon>
        <taxon>Agaricomycotina</taxon>
        <taxon>Agaricomycetes</taxon>
        <taxon>Agaricomycetidae</taxon>
        <taxon>Boletales</taxon>
        <taxon>Suillineae</taxon>
        <taxon>Suillaceae</taxon>
        <taxon>Suillus</taxon>
    </lineage>
</organism>
<proteinExistence type="predicted"/>
<protein>
    <submittedName>
        <fullName evidence="1">Uncharacterized protein</fullName>
    </submittedName>
</protein>
<dbReference type="AlphaFoldDB" id="A0A0D0ATW6"/>
<name>A0A0D0ATW6_9AGAM</name>
<gene>
    <name evidence="1" type="ORF">CY34DRAFT_565027</name>
</gene>
<dbReference type="HOGENOM" id="CLU_2777625_0_0_1"/>
<evidence type="ECO:0000313" key="1">
    <source>
        <dbReference type="EMBL" id="KIK45131.1"/>
    </source>
</evidence>
<reference evidence="2" key="2">
    <citation type="submission" date="2015-01" db="EMBL/GenBank/DDBJ databases">
        <title>Evolutionary Origins and Diversification of the Mycorrhizal Mutualists.</title>
        <authorList>
            <consortium name="DOE Joint Genome Institute"/>
            <consortium name="Mycorrhizal Genomics Consortium"/>
            <person name="Kohler A."/>
            <person name="Kuo A."/>
            <person name="Nagy L.G."/>
            <person name="Floudas D."/>
            <person name="Copeland A."/>
            <person name="Barry K.W."/>
            <person name="Cichocki N."/>
            <person name="Veneault-Fourrey C."/>
            <person name="LaButti K."/>
            <person name="Lindquist E.A."/>
            <person name="Lipzen A."/>
            <person name="Lundell T."/>
            <person name="Morin E."/>
            <person name="Murat C."/>
            <person name="Riley R."/>
            <person name="Ohm R."/>
            <person name="Sun H."/>
            <person name="Tunlid A."/>
            <person name="Henrissat B."/>
            <person name="Grigoriev I.V."/>
            <person name="Hibbett D.S."/>
            <person name="Martin F."/>
        </authorList>
    </citation>
    <scope>NUCLEOTIDE SEQUENCE [LARGE SCALE GENOMIC DNA]</scope>
    <source>
        <strain evidence="2">UH-Slu-Lm8-n1</strain>
    </source>
</reference>
<accession>A0A0D0ATW6</accession>
<dbReference type="EMBL" id="KN835178">
    <property type="protein sequence ID" value="KIK45131.1"/>
    <property type="molecule type" value="Genomic_DNA"/>
</dbReference>
<sequence>MIWHVRTRTSRGIDSPLQRERDMISATFSADPNDTLLHCSCRLSQSVGAISFLRIHLLYVSWNQFPHDA</sequence>